<feature type="region of interest" description="Disordered" evidence="1">
    <location>
        <begin position="1"/>
        <end position="20"/>
    </location>
</feature>
<gene>
    <name evidence="2" type="ORF">BT96DRAFT_534354</name>
</gene>
<reference evidence="2" key="1">
    <citation type="journal article" date="2019" name="Environ. Microbiol.">
        <title>Fungal ecological strategies reflected in gene transcription - a case study of two litter decomposers.</title>
        <authorList>
            <person name="Barbi F."/>
            <person name="Kohler A."/>
            <person name="Barry K."/>
            <person name="Baskaran P."/>
            <person name="Daum C."/>
            <person name="Fauchery L."/>
            <person name="Ihrmark K."/>
            <person name="Kuo A."/>
            <person name="LaButti K."/>
            <person name="Lipzen A."/>
            <person name="Morin E."/>
            <person name="Grigoriev I.V."/>
            <person name="Henrissat B."/>
            <person name="Lindahl B."/>
            <person name="Martin F."/>
        </authorList>
    </citation>
    <scope>NUCLEOTIDE SEQUENCE</scope>
    <source>
        <strain evidence="2">JB14</strain>
    </source>
</reference>
<feature type="compositionally biased region" description="Acidic residues" evidence="1">
    <location>
        <begin position="7"/>
        <end position="18"/>
    </location>
</feature>
<dbReference type="Proteomes" id="UP000799118">
    <property type="component" value="Unassembled WGS sequence"/>
</dbReference>
<protein>
    <submittedName>
        <fullName evidence="2">Uncharacterized protein</fullName>
    </submittedName>
</protein>
<organism evidence="2 3">
    <name type="scientific">Gymnopus androsaceus JB14</name>
    <dbReference type="NCBI Taxonomy" id="1447944"/>
    <lineage>
        <taxon>Eukaryota</taxon>
        <taxon>Fungi</taxon>
        <taxon>Dikarya</taxon>
        <taxon>Basidiomycota</taxon>
        <taxon>Agaricomycotina</taxon>
        <taxon>Agaricomycetes</taxon>
        <taxon>Agaricomycetidae</taxon>
        <taxon>Agaricales</taxon>
        <taxon>Marasmiineae</taxon>
        <taxon>Omphalotaceae</taxon>
        <taxon>Gymnopus</taxon>
    </lineage>
</organism>
<feature type="region of interest" description="Disordered" evidence="1">
    <location>
        <begin position="206"/>
        <end position="234"/>
    </location>
</feature>
<dbReference type="AlphaFoldDB" id="A0A6A4IJD6"/>
<name>A0A6A4IJD6_9AGAR</name>
<evidence type="ECO:0000313" key="3">
    <source>
        <dbReference type="Proteomes" id="UP000799118"/>
    </source>
</evidence>
<dbReference type="EMBL" id="ML769387">
    <property type="protein sequence ID" value="KAE9409753.1"/>
    <property type="molecule type" value="Genomic_DNA"/>
</dbReference>
<evidence type="ECO:0000256" key="1">
    <source>
        <dbReference type="SAM" id="MobiDB-lite"/>
    </source>
</evidence>
<accession>A0A6A4IJD6</accession>
<sequence>MQNFQDVYDDDDGEDSDVEGSCLSFSSSRKLMIDARIDIFLEHDCTPNCTICRLRATIDLIIRQPDLNAGDSCTDDDEEVGLGQREVEEYEEDTTCSTAAPHTHCLPDCPACVREQLLAEGWKFSAYRYDDGETDRDAEAGDEKEIERRDPEPTNEAPQSKEITVQGKPLWCSNVFSPPPSLQSQCKPTLVSTGSDEARRKVPRVFFPPPPQVSAEEAKVIPAPPSSMTTETERGMDFRVIAAAGAW</sequence>
<keyword evidence="3" id="KW-1185">Reference proteome</keyword>
<evidence type="ECO:0000313" key="2">
    <source>
        <dbReference type="EMBL" id="KAE9409753.1"/>
    </source>
</evidence>
<feature type="region of interest" description="Disordered" evidence="1">
    <location>
        <begin position="133"/>
        <end position="163"/>
    </location>
</feature>
<proteinExistence type="predicted"/>
<feature type="compositionally biased region" description="Basic and acidic residues" evidence="1">
    <location>
        <begin position="133"/>
        <end position="152"/>
    </location>
</feature>